<dbReference type="RefSeq" id="WP_217478396.1">
    <property type="nucleotide sequence ID" value="NZ_CADIKM010000006.1"/>
</dbReference>
<evidence type="ECO:0000313" key="3">
    <source>
        <dbReference type="Proteomes" id="UP000494115"/>
    </source>
</evidence>
<dbReference type="Proteomes" id="UP000494115">
    <property type="component" value="Unassembled WGS sequence"/>
</dbReference>
<reference evidence="2 3" key="1">
    <citation type="submission" date="2020-04" db="EMBL/GenBank/DDBJ databases">
        <authorList>
            <person name="De Canck E."/>
        </authorList>
    </citation>
    <scope>NUCLEOTIDE SEQUENCE [LARGE SCALE GENOMIC DNA]</scope>
    <source>
        <strain evidence="2 3">LMG 28138</strain>
    </source>
</reference>
<feature type="region of interest" description="Disordered" evidence="1">
    <location>
        <begin position="1"/>
        <end position="22"/>
    </location>
</feature>
<name>A0A6S7CPK3_9BURK</name>
<evidence type="ECO:0000313" key="2">
    <source>
        <dbReference type="EMBL" id="CAB3784675.1"/>
    </source>
</evidence>
<organism evidence="2 3">
    <name type="scientific">Pararobbsia alpina</name>
    <dbReference type="NCBI Taxonomy" id="621374"/>
    <lineage>
        <taxon>Bacteria</taxon>
        <taxon>Pseudomonadati</taxon>
        <taxon>Pseudomonadota</taxon>
        <taxon>Betaproteobacteria</taxon>
        <taxon>Burkholderiales</taxon>
        <taxon>Burkholderiaceae</taxon>
        <taxon>Pararobbsia</taxon>
    </lineage>
</organism>
<evidence type="ECO:0000256" key="1">
    <source>
        <dbReference type="SAM" id="MobiDB-lite"/>
    </source>
</evidence>
<proteinExistence type="predicted"/>
<accession>A0A6S7CPK3</accession>
<keyword evidence="3" id="KW-1185">Reference proteome</keyword>
<dbReference type="EMBL" id="CADIKM010000006">
    <property type="protein sequence ID" value="CAB3784675.1"/>
    <property type="molecule type" value="Genomic_DNA"/>
</dbReference>
<protein>
    <submittedName>
        <fullName evidence="2">Uncharacterized protein</fullName>
    </submittedName>
</protein>
<sequence>MFKNTSSGIRLSPPPGGKKNADWMGLRVRLVTEVKTQCQSVPIGAEGEVSDTRVGKGLRVTFDACPHCGVSAIVGGLEASDVEIIEPAGYRS</sequence>
<gene>
    <name evidence="2" type="ORF">LMG28138_01856</name>
</gene>
<dbReference type="AlphaFoldDB" id="A0A6S7CPK3"/>